<dbReference type="SMART" id="SM00862">
    <property type="entry name" value="Trans_reg_C"/>
    <property type="match status" value="1"/>
</dbReference>
<dbReference type="PROSITE" id="PS51755">
    <property type="entry name" value="OMPR_PHOB"/>
    <property type="match status" value="1"/>
</dbReference>
<dbReference type="Pfam" id="PF00486">
    <property type="entry name" value="Trans_reg_C"/>
    <property type="match status" value="1"/>
</dbReference>
<protein>
    <submittedName>
        <fullName evidence="7">BTAD domain-containing putative transcriptional regulator</fullName>
    </submittedName>
</protein>
<evidence type="ECO:0000256" key="4">
    <source>
        <dbReference type="SAM" id="Coils"/>
    </source>
</evidence>
<proteinExistence type="inferred from homology"/>
<dbReference type="Pfam" id="PF20703">
    <property type="entry name" value="nSTAND1"/>
    <property type="match status" value="1"/>
</dbReference>
<evidence type="ECO:0000256" key="1">
    <source>
        <dbReference type="ARBA" id="ARBA00005820"/>
    </source>
</evidence>
<feature type="coiled-coil region" evidence="4">
    <location>
        <begin position="1001"/>
        <end position="1028"/>
    </location>
</feature>
<gene>
    <name evidence="7" type="ORF">ACFFTR_01490</name>
</gene>
<sequence>MQVGVLGPLAVEIGGRPVEVGGARLRTLLARLAVEPGRFVSVDQLVAALWPDGPVPADPANAVQSVVSRLRKALGVAGFLESGFGGYSLKVDPAAVDAIRFERLAADGRRALRADDRGSAARLLRAALDLWRGPALPDLGGDEADALGARWAELRLTAAEDLIEATVDDPDTRAGAIAELQELIAAHPLRERLAALLIRALHADGRRAEALAAFESARARLADQLGADPSPELRDAHVAVLRAEAHPARGGNLRAALTSFVGREDDVERLAAQVADRRLVTLVGPGGAGKTRLAATVAAGLARPLPDGAWLVELAPVTEAEEVPAVILRALSAGGLIPSDSGRRPRRAEPTEQLAESLAPLEVLLVLDNCEHVIGAAAGLSEELLGRCPKLRILATSREPLGILGETLFPVGPLPLPPPQPALDTALRAPSVRLLRDRAAAVRPGWTVTAANVAAVAEICRRLDGLPLAIELAAARLRSFTPEQLAARLGDRFRLLTGGNRTALPRHQTLHAVVAWSWDLLSDDERALAESLAVFPGTFDAAAAAAIAHAPESAVEELLHTLVDRSLLQIAPGAPGADETHHRPTGRSPQPAAPGAVEAHHSPAGRSPQPAAPGAVDAGALRTSAGRPLLPVGPGPVGPVRFRMLETIREFALAELGRRGAAGDVRSAHAAYFLALMEEAEPHLRTETQLEWLARVRPDQDNVHAAVGYLCDSGDVERAFRLGAASGWFWTFADNHAESALWLGRILAAGERHPAAVPPDLRVVVSSMHLVNSGFAGDFQFDPARLDDLIAQAAAAPPGGHPFVELVEPVVSLFRDDTERGTELVRARLAGRVDPWTRGMLHSVLGHLRENDGDIDGMHRELTAAVEAFRAIGERWGLAMTLASLADAQARRGDFPAAVASFEESIALHHDLGIRSSEAYLLVSRAALRRHTEGPHAARAMLRAFVEDVTQTGRDVSHAMLELGHLARADGDLPEAERLYQESWRLLQEAPLVAPQYRAIVVTARAEIDLARNDLAQARTRLQEAMALALSARDMPVVGKVAVAVSGLAAATGNLTQAAEILAAAQLLAGTRDASNTDWTTRREALRTALGPSPFKAATARGLALSREEALALVNPTREPNPGVRPSRNAPPIPPRVPG</sequence>
<organism evidence="7 8">
    <name type="scientific">Dactylosporangium vinaceum</name>
    <dbReference type="NCBI Taxonomy" id="53362"/>
    <lineage>
        <taxon>Bacteria</taxon>
        <taxon>Bacillati</taxon>
        <taxon>Actinomycetota</taxon>
        <taxon>Actinomycetes</taxon>
        <taxon>Micromonosporales</taxon>
        <taxon>Micromonosporaceae</taxon>
        <taxon>Dactylosporangium</taxon>
    </lineage>
</organism>
<reference evidence="7 8" key="1">
    <citation type="submission" date="2024-09" db="EMBL/GenBank/DDBJ databases">
        <authorList>
            <person name="Sun Q."/>
            <person name="Mori K."/>
        </authorList>
    </citation>
    <scope>NUCLEOTIDE SEQUENCE [LARGE SCALE GENOMIC DNA]</scope>
    <source>
        <strain evidence="7 8">JCM 3307</strain>
    </source>
</reference>
<keyword evidence="8" id="KW-1185">Reference proteome</keyword>
<dbReference type="Gene3D" id="1.25.40.10">
    <property type="entry name" value="Tetratricopeptide repeat domain"/>
    <property type="match status" value="3"/>
</dbReference>
<dbReference type="EMBL" id="JBHMCA010000007">
    <property type="protein sequence ID" value="MFB9441757.1"/>
    <property type="molecule type" value="Genomic_DNA"/>
</dbReference>
<feature type="region of interest" description="Disordered" evidence="5">
    <location>
        <begin position="1114"/>
        <end position="1139"/>
    </location>
</feature>
<keyword evidence="4" id="KW-0175">Coiled coil</keyword>
<dbReference type="PANTHER" id="PTHR47691">
    <property type="entry name" value="REGULATOR-RELATED"/>
    <property type="match status" value="1"/>
</dbReference>
<dbReference type="RefSeq" id="WP_223097613.1">
    <property type="nucleotide sequence ID" value="NZ_JBHMCA010000007.1"/>
</dbReference>
<evidence type="ECO:0000256" key="2">
    <source>
        <dbReference type="ARBA" id="ARBA00023125"/>
    </source>
</evidence>
<dbReference type="Gene3D" id="3.40.50.300">
    <property type="entry name" value="P-loop containing nucleotide triphosphate hydrolases"/>
    <property type="match status" value="1"/>
</dbReference>
<comment type="caution">
    <text evidence="7">The sequence shown here is derived from an EMBL/GenBank/DDBJ whole genome shotgun (WGS) entry which is preliminary data.</text>
</comment>
<evidence type="ECO:0000313" key="7">
    <source>
        <dbReference type="EMBL" id="MFB9441757.1"/>
    </source>
</evidence>
<evidence type="ECO:0000256" key="5">
    <source>
        <dbReference type="SAM" id="MobiDB-lite"/>
    </source>
</evidence>
<evidence type="ECO:0000259" key="6">
    <source>
        <dbReference type="PROSITE" id="PS51755"/>
    </source>
</evidence>
<feature type="domain" description="OmpR/PhoB-type" evidence="6">
    <location>
        <begin position="1"/>
        <end position="91"/>
    </location>
</feature>
<feature type="DNA-binding region" description="OmpR/PhoB-type" evidence="3">
    <location>
        <begin position="1"/>
        <end position="91"/>
    </location>
</feature>
<dbReference type="InterPro" id="IPR016032">
    <property type="entry name" value="Sig_transdc_resp-reg_C-effctor"/>
</dbReference>
<keyword evidence="2 3" id="KW-0238">DNA-binding</keyword>
<dbReference type="InterPro" id="IPR005158">
    <property type="entry name" value="BTAD"/>
</dbReference>
<feature type="compositionally biased region" description="Pro residues" evidence="5">
    <location>
        <begin position="1129"/>
        <end position="1139"/>
    </location>
</feature>
<dbReference type="SUPFAM" id="SSF46894">
    <property type="entry name" value="C-terminal effector domain of the bipartite response regulators"/>
    <property type="match status" value="1"/>
</dbReference>
<dbReference type="SMART" id="SM01043">
    <property type="entry name" value="BTAD"/>
    <property type="match status" value="1"/>
</dbReference>
<dbReference type="InterPro" id="IPR001867">
    <property type="entry name" value="OmpR/PhoB-type_DNA-bd"/>
</dbReference>
<dbReference type="SUPFAM" id="SSF48452">
    <property type="entry name" value="TPR-like"/>
    <property type="match status" value="2"/>
</dbReference>
<feature type="region of interest" description="Disordered" evidence="5">
    <location>
        <begin position="572"/>
        <end position="617"/>
    </location>
</feature>
<dbReference type="InterPro" id="IPR011990">
    <property type="entry name" value="TPR-like_helical_dom_sf"/>
</dbReference>
<dbReference type="Gene3D" id="1.10.10.10">
    <property type="entry name" value="Winged helix-like DNA-binding domain superfamily/Winged helix DNA-binding domain"/>
    <property type="match status" value="1"/>
</dbReference>
<dbReference type="InterPro" id="IPR049052">
    <property type="entry name" value="nSTAND1"/>
</dbReference>
<comment type="similarity">
    <text evidence="1">Belongs to the AfsR/DnrI/RedD regulatory family.</text>
</comment>
<evidence type="ECO:0000256" key="3">
    <source>
        <dbReference type="PROSITE-ProRule" id="PRU01091"/>
    </source>
</evidence>
<accession>A0ABV5LYR6</accession>
<dbReference type="PRINTS" id="PR00364">
    <property type="entry name" value="DISEASERSIST"/>
</dbReference>
<name>A0ABV5LYR6_9ACTN</name>
<dbReference type="CDD" id="cd15831">
    <property type="entry name" value="BTAD"/>
    <property type="match status" value="1"/>
</dbReference>
<dbReference type="InterPro" id="IPR036388">
    <property type="entry name" value="WH-like_DNA-bd_sf"/>
</dbReference>
<dbReference type="PANTHER" id="PTHR47691:SF3">
    <property type="entry name" value="HTH-TYPE TRANSCRIPTIONAL REGULATOR RV0890C-RELATED"/>
    <property type="match status" value="1"/>
</dbReference>
<dbReference type="InterPro" id="IPR027417">
    <property type="entry name" value="P-loop_NTPase"/>
</dbReference>
<dbReference type="SUPFAM" id="SSF52540">
    <property type="entry name" value="P-loop containing nucleoside triphosphate hydrolases"/>
    <property type="match status" value="1"/>
</dbReference>
<dbReference type="Proteomes" id="UP001589608">
    <property type="component" value="Unassembled WGS sequence"/>
</dbReference>
<dbReference type="Pfam" id="PF03704">
    <property type="entry name" value="BTAD"/>
    <property type="match status" value="1"/>
</dbReference>
<evidence type="ECO:0000313" key="8">
    <source>
        <dbReference type="Proteomes" id="UP001589608"/>
    </source>
</evidence>